<evidence type="ECO:0000256" key="1">
    <source>
        <dbReference type="ARBA" id="ARBA00004186"/>
    </source>
</evidence>
<dbReference type="InterPro" id="IPR036961">
    <property type="entry name" value="Kinesin_motor_dom_sf"/>
</dbReference>
<evidence type="ECO:0000256" key="8">
    <source>
        <dbReference type="ARBA" id="ARBA00034704"/>
    </source>
</evidence>
<proteinExistence type="inferred from homology"/>
<keyword evidence="2" id="KW-0963">Cytoplasm</keyword>
<dbReference type="PROSITE" id="PS50067">
    <property type="entry name" value="KINESIN_MOTOR_2"/>
    <property type="match status" value="1"/>
</dbReference>
<dbReference type="SUPFAM" id="SSF52540">
    <property type="entry name" value="P-loop containing nucleoside triphosphate hydrolases"/>
    <property type="match status" value="1"/>
</dbReference>
<evidence type="ECO:0000313" key="15">
    <source>
        <dbReference type="Proteomes" id="UP001151287"/>
    </source>
</evidence>
<dbReference type="InterPro" id="IPR001752">
    <property type="entry name" value="Kinesin_motor_dom"/>
</dbReference>
<dbReference type="GO" id="GO:0090307">
    <property type="term" value="P:mitotic spindle assembly"/>
    <property type="evidence" value="ECO:0007669"/>
    <property type="project" value="TreeGrafter"/>
</dbReference>
<evidence type="ECO:0000256" key="12">
    <source>
        <dbReference type="SAM" id="MobiDB-lite"/>
    </source>
</evidence>
<evidence type="ECO:0000256" key="2">
    <source>
        <dbReference type="ARBA" id="ARBA00022490"/>
    </source>
</evidence>
<comment type="function">
    <text evidence="9">Responsible for microtubule translocation. May be important for the organization of phragmoplast-specific arrays of microtubules. Plays an essential role in stabilizing the mitotic spindle. Required during mitotic cytokinesis.</text>
</comment>
<dbReference type="SMART" id="SM00129">
    <property type="entry name" value="KISc"/>
    <property type="match status" value="1"/>
</dbReference>
<dbReference type="PANTHER" id="PTHR47970">
    <property type="entry name" value="KINESIN-LIKE PROTEIN KIF11"/>
    <property type="match status" value="1"/>
</dbReference>
<dbReference type="EMBL" id="JAMQYH010000002">
    <property type="protein sequence ID" value="KAJ1698929.1"/>
    <property type="molecule type" value="Genomic_DNA"/>
</dbReference>
<keyword evidence="7" id="KW-0206">Cytoskeleton</keyword>
<evidence type="ECO:0000256" key="4">
    <source>
        <dbReference type="ARBA" id="ARBA00022741"/>
    </source>
</evidence>
<dbReference type="InterPro" id="IPR027417">
    <property type="entry name" value="P-loop_NTPase"/>
</dbReference>
<evidence type="ECO:0000256" key="5">
    <source>
        <dbReference type="ARBA" id="ARBA00022840"/>
    </source>
</evidence>
<dbReference type="Gene3D" id="3.40.850.10">
    <property type="entry name" value="Kinesin motor domain"/>
    <property type="match status" value="1"/>
</dbReference>
<evidence type="ECO:0000256" key="3">
    <source>
        <dbReference type="ARBA" id="ARBA00022701"/>
    </source>
</evidence>
<comment type="caution">
    <text evidence="14">The sequence shown here is derived from an EMBL/GenBank/DDBJ whole genome shotgun (WGS) entry which is preliminary data.</text>
</comment>
<dbReference type="GO" id="GO:0051231">
    <property type="term" value="P:spindle elongation"/>
    <property type="evidence" value="ECO:0007669"/>
    <property type="project" value="TreeGrafter"/>
</dbReference>
<evidence type="ECO:0000256" key="7">
    <source>
        <dbReference type="ARBA" id="ARBA00023212"/>
    </source>
</evidence>
<dbReference type="InterPro" id="IPR047149">
    <property type="entry name" value="KIF11-like"/>
</dbReference>
<dbReference type="GO" id="GO:0005876">
    <property type="term" value="C:spindle microtubule"/>
    <property type="evidence" value="ECO:0007669"/>
    <property type="project" value="TreeGrafter"/>
</dbReference>
<dbReference type="GO" id="GO:0072686">
    <property type="term" value="C:mitotic spindle"/>
    <property type="evidence" value="ECO:0007669"/>
    <property type="project" value="TreeGrafter"/>
</dbReference>
<keyword evidence="4 10" id="KW-0547">Nucleotide-binding</keyword>
<dbReference type="InterPro" id="IPR019821">
    <property type="entry name" value="Kinesin_motor_CS"/>
</dbReference>
<keyword evidence="5 10" id="KW-0067">ATP-binding</keyword>
<dbReference type="GO" id="GO:0008017">
    <property type="term" value="F:microtubule binding"/>
    <property type="evidence" value="ECO:0007669"/>
    <property type="project" value="InterPro"/>
</dbReference>
<evidence type="ECO:0000259" key="13">
    <source>
        <dbReference type="PROSITE" id="PS50067"/>
    </source>
</evidence>
<feature type="binding site" evidence="10">
    <location>
        <begin position="140"/>
        <end position="147"/>
    </location>
    <ligand>
        <name>ATP</name>
        <dbReference type="ChEBI" id="CHEBI:30616"/>
    </ligand>
</feature>
<dbReference type="PRINTS" id="PR00380">
    <property type="entry name" value="KINESINHEAVY"/>
</dbReference>
<keyword evidence="15" id="KW-1185">Reference proteome</keyword>
<accession>A0A9Q0CSX1</accession>
<gene>
    <name evidence="14" type="ORF">LUZ63_007441</name>
</gene>
<protein>
    <recommendedName>
        <fullName evidence="13">Kinesin motor domain-containing protein</fullName>
    </recommendedName>
</protein>
<keyword evidence="11" id="KW-0175">Coiled coil</keyword>
<sequence>MAATPTPHRRLGFSGAVTPSPSPFYTPRSERRVVDLRWADGNVTSHKRDRDREVPVQVVLRCRPLNDDELRVNAQSVITCNEPKKEVTISQSILMQPDKTFTFDKVFGPKVQQRSIYDHAVSPLVIEALEGYNCTVFAFGQTGTGKTYSMEGEMKSKVNELSTNAGVIPRAVRHIFEILEERKVDYSMKITFLELYNEEITDLLATEEQFRFYDERQKRPICLLEDGRGGEVIRGLEEVTVYSPDEVYSLLERGSSRRRSVETAINKQSSRSHVVFSINIHMKEEKWGDEELLKYGRLSLVDLAGSENIARSGAKEGKAREAGEINKSLLTLGRVITALSEHSSHIPYRNSKLTRLLRESLGGKAKTCIIATISPSSFCLEDTLVTLDYASRARTIRNKPEANQKVSKAVLLKDLHLEIEKMKQDVRAAREKNGVYISHERFVQEEEDKKAMREKIEQLELLLDQKKKESERFKQLYRAEQDTNLEKEAEIKEYKINLETTQKALQELEEVNSRKNMALKEKDFIITSLISTEHNILEHAKDLRNTLETTSGDMSALSSKIERQTIKEGKNKELVQNLCHQIDHSLRALQSTVVGSVCEQQNFLKSNVEQILSYFEKKYMATVLLQKKIERTKGLYDIGAQHIKGLINSLKIKCRLDYEEMDSIMATQAVAVENLLASLATEAEQILYDMGASLNEHLEMLAFFTKKHEEGLQRSLLSTRVISEATLEFLNEIKVRSARVIKNIEESQTVTSNQLEEFEKTFKEFSAREERAALDTIAGILENLTATKVKMVSEAVGHLNGKLSRDGSKLKSEISDVNQLSHSAESKWLKYTEEVEFQFEDDKARGYEVRCKSDTIVQRCLESIDKSSFHWLSAQSSINQLHKDSYAELEHSIKRWNGDKEAILDEVSSVSSQNDLKFQSTVSDMSASSENSHFLDQEVKQELESISILSKRCLKSLQANHKRSLESIRTSANKFLNDDYLLGSPVRIAAQNVQINVPSLASIERLRSSLTDIVAEFRAVNQLGSREKGQKQVLEVEKHAARSPLVPLNTNDDN</sequence>
<comment type="similarity">
    <text evidence="8">Belongs to the TRAFAC class myosin-kinesin ATPase superfamily. Kinesin family. KIN-5/BimC subfamily.</text>
</comment>
<feature type="coiled-coil region" evidence="11">
    <location>
        <begin position="412"/>
        <end position="521"/>
    </location>
</feature>
<feature type="region of interest" description="Disordered" evidence="12">
    <location>
        <begin position="1"/>
        <end position="26"/>
    </location>
</feature>
<dbReference type="PANTHER" id="PTHR47970:SF32">
    <property type="entry name" value="KINESIN-LIKE PROTEIN KIN-5B"/>
    <property type="match status" value="1"/>
</dbReference>
<evidence type="ECO:0000256" key="11">
    <source>
        <dbReference type="SAM" id="Coils"/>
    </source>
</evidence>
<evidence type="ECO:0000313" key="14">
    <source>
        <dbReference type="EMBL" id="KAJ1698929.1"/>
    </source>
</evidence>
<dbReference type="AlphaFoldDB" id="A0A9Q0CSX1"/>
<dbReference type="PROSITE" id="PS00411">
    <property type="entry name" value="KINESIN_MOTOR_1"/>
    <property type="match status" value="1"/>
</dbReference>
<dbReference type="GO" id="GO:0008574">
    <property type="term" value="F:plus-end-directed microtubule motor activity"/>
    <property type="evidence" value="ECO:0007669"/>
    <property type="project" value="TreeGrafter"/>
</dbReference>
<dbReference type="GO" id="GO:0005524">
    <property type="term" value="F:ATP binding"/>
    <property type="evidence" value="ECO:0007669"/>
    <property type="project" value="UniProtKB-UniRule"/>
</dbReference>
<evidence type="ECO:0000256" key="9">
    <source>
        <dbReference type="ARBA" id="ARBA00046159"/>
    </source>
</evidence>
<keyword evidence="6 10" id="KW-0505">Motor protein</keyword>
<reference evidence="14" key="1">
    <citation type="journal article" date="2022" name="Cell">
        <title>Repeat-based holocentromeres influence genome architecture and karyotype evolution.</title>
        <authorList>
            <person name="Hofstatter P.G."/>
            <person name="Thangavel G."/>
            <person name="Lux T."/>
            <person name="Neumann P."/>
            <person name="Vondrak T."/>
            <person name="Novak P."/>
            <person name="Zhang M."/>
            <person name="Costa L."/>
            <person name="Castellani M."/>
            <person name="Scott A."/>
            <person name="Toegelov H."/>
            <person name="Fuchs J."/>
            <person name="Mata-Sucre Y."/>
            <person name="Dias Y."/>
            <person name="Vanzela A.L.L."/>
            <person name="Huettel B."/>
            <person name="Almeida C.C.S."/>
            <person name="Simkova H."/>
            <person name="Souza G."/>
            <person name="Pedrosa-Harand A."/>
            <person name="Macas J."/>
            <person name="Mayer K.F.X."/>
            <person name="Houben A."/>
            <person name="Marques A."/>
        </authorList>
    </citation>
    <scope>NUCLEOTIDE SEQUENCE</scope>
    <source>
        <strain evidence="14">RhyBre1mFocal</strain>
    </source>
</reference>
<evidence type="ECO:0000256" key="10">
    <source>
        <dbReference type="PROSITE-ProRule" id="PRU00283"/>
    </source>
</evidence>
<evidence type="ECO:0000256" key="6">
    <source>
        <dbReference type="ARBA" id="ARBA00023175"/>
    </source>
</evidence>
<dbReference type="OrthoDB" id="3176171at2759"/>
<name>A0A9Q0CSX1_9POAL</name>
<keyword evidence="3" id="KW-0493">Microtubule</keyword>
<organism evidence="14 15">
    <name type="scientific">Rhynchospora breviuscula</name>
    <dbReference type="NCBI Taxonomy" id="2022672"/>
    <lineage>
        <taxon>Eukaryota</taxon>
        <taxon>Viridiplantae</taxon>
        <taxon>Streptophyta</taxon>
        <taxon>Embryophyta</taxon>
        <taxon>Tracheophyta</taxon>
        <taxon>Spermatophyta</taxon>
        <taxon>Magnoliopsida</taxon>
        <taxon>Liliopsida</taxon>
        <taxon>Poales</taxon>
        <taxon>Cyperaceae</taxon>
        <taxon>Cyperoideae</taxon>
        <taxon>Rhynchosporeae</taxon>
        <taxon>Rhynchospora</taxon>
    </lineage>
</organism>
<dbReference type="Proteomes" id="UP001151287">
    <property type="component" value="Unassembled WGS sequence"/>
</dbReference>
<dbReference type="GO" id="GO:0007018">
    <property type="term" value="P:microtubule-based movement"/>
    <property type="evidence" value="ECO:0007669"/>
    <property type="project" value="InterPro"/>
</dbReference>
<dbReference type="Pfam" id="PF00225">
    <property type="entry name" value="Kinesin"/>
    <property type="match status" value="1"/>
</dbReference>
<feature type="domain" description="Kinesin motor" evidence="13">
    <location>
        <begin position="55"/>
        <end position="396"/>
    </location>
</feature>
<comment type="subcellular location">
    <subcellularLocation>
        <location evidence="1">Cytoplasm</location>
        <location evidence="1">Cytoskeleton</location>
        <location evidence="1">Spindle</location>
    </subcellularLocation>
</comment>
<dbReference type="FunFam" id="3.40.850.10:FF:000019">
    <property type="entry name" value="Kinesin-like protein KIN-5D"/>
    <property type="match status" value="1"/>
</dbReference>